<protein>
    <recommendedName>
        <fullName evidence="3">DUF169 domain-containing protein</fullName>
    </recommendedName>
</protein>
<evidence type="ECO:0000313" key="1">
    <source>
        <dbReference type="EMBL" id="HCW92737.1"/>
    </source>
</evidence>
<sequence>MNCNMSEYLNLKTEPVATIWKDEAPEEKIQFQKGKRGCIISLMTAAAKGKTAVVDSETFGCPGGGVGLGFGNQYENFPGGTDCFARFLSNGNKGYPKGEAVAEQMKGKAPEHFIHEFLHGERYAKNPEIVEDFIDELGFMDIPAKYTIFKPLSKTEEDEKPVSITIFCNANQLSALIVLCNYFRKGINNVEAPFGAGCQSAGILTYQQLNTENPKGVIGLIDITARNAAKNSFGDNIMSFSMTYDLFKKMDAEVTESFLSTENWENLIN</sequence>
<dbReference type="Pfam" id="PF02596">
    <property type="entry name" value="DUF169"/>
    <property type="match status" value="1"/>
</dbReference>
<organism evidence="1 2">
    <name type="scientific">Flexistipes sinusarabici</name>
    <dbReference type="NCBI Taxonomy" id="2352"/>
    <lineage>
        <taxon>Bacteria</taxon>
        <taxon>Pseudomonadati</taxon>
        <taxon>Deferribacterota</taxon>
        <taxon>Deferribacteres</taxon>
        <taxon>Deferribacterales</taxon>
        <taxon>Flexistipitaceae</taxon>
        <taxon>Flexistipes</taxon>
    </lineage>
</organism>
<dbReference type="EMBL" id="DPPF01000073">
    <property type="protein sequence ID" value="HCW92737.1"/>
    <property type="molecule type" value="Genomic_DNA"/>
</dbReference>
<dbReference type="AlphaFoldDB" id="A0A3D5QA81"/>
<proteinExistence type="predicted"/>
<accession>A0A3D5QA81</accession>
<dbReference type="RefSeq" id="WP_273264771.1">
    <property type="nucleotide sequence ID" value="NZ_JAAZVV010000006.1"/>
</dbReference>
<comment type="caution">
    <text evidence="1">The sequence shown here is derived from an EMBL/GenBank/DDBJ whole genome shotgun (WGS) entry which is preliminary data.</text>
</comment>
<evidence type="ECO:0008006" key="3">
    <source>
        <dbReference type="Google" id="ProtNLM"/>
    </source>
</evidence>
<dbReference type="InterPro" id="IPR003748">
    <property type="entry name" value="DUF169"/>
</dbReference>
<gene>
    <name evidence="1" type="ORF">DHM44_03550</name>
</gene>
<dbReference type="Proteomes" id="UP000262325">
    <property type="component" value="Unassembled WGS sequence"/>
</dbReference>
<reference evidence="1 2" key="1">
    <citation type="journal article" date="2018" name="Nat. Biotechnol.">
        <title>A standardized bacterial taxonomy based on genome phylogeny substantially revises the tree of life.</title>
        <authorList>
            <person name="Parks D.H."/>
            <person name="Chuvochina M."/>
            <person name="Waite D.W."/>
            <person name="Rinke C."/>
            <person name="Skarshewski A."/>
            <person name="Chaumeil P.A."/>
            <person name="Hugenholtz P."/>
        </authorList>
    </citation>
    <scope>NUCLEOTIDE SEQUENCE [LARGE SCALE GENOMIC DNA]</scope>
    <source>
        <strain evidence="1">UBA8672</strain>
    </source>
</reference>
<name>A0A3D5QA81_FLESI</name>
<evidence type="ECO:0000313" key="2">
    <source>
        <dbReference type="Proteomes" id="UP000262325"/>
    </source>
</evidence>